<keyword evidence="2" id="KW-0812">Transmembrane</keyword>
<dbReference type="EMBL" id="MU253746">
    <property type="protein sequence ID" value="KAG9248580.1"/>
    <property type="molecule type" value="Genomic_DNA"/>
</dbReference>
<organism evidence="3 4">
    <name type="scientific">Calycina marina</name>
    <dbReference type="NCBI Taxonomy" id="1763456"/>
    <lineage>
        <taxon>Eukaryota</taxon>
        <taxon>Fungi</taxon>
        <taxon>Dikarya</taxon>
        <taxon>Ascomycota</taxon>
        <taxon>Pezizomycotina</taxon>
        <taxon>Leotiomycetes</taxon>
        <taxon>Helotiales</taxon>
        <taxon>Pezizellaceae</taxon>
        <taxon>Calycina</taxon>
    </lineage>
</organism>
<protein>
    <submittedName>
        <fullName evidence="3">Uncharacterized protein</fullName>
    </submittedName>
</protein>
<dbReference type="AlphaFoldDB" id="A0A9P8CJ68"/>
<keyword evidence="4" id="KW-1185">Reference proteome</keyword>
<gene>
    <name evidence="3" type="ORF">BJ878DRAFT_412386</name>
</gene>
<evidence type="ECO:0000256" key="1">
    <source>
        <dbReference type="SAM" id="MobiDB-lite"/>
    </source>
</evidence>
<evidence type="ECO:0000256" key="2">
    <source>
        <dbReference type="SAM" id="Phobius"/>
    </source>
</evidence>
<evidence type="ECO:0000313" key="4">
    <source>
        <dbReference type="Proteomes" id="UP000887226"/>
    </source>
</evidence>
<comment type="caution">
    <text evidence="3">The sequence shown here is derived from an EMBL/GenBank/DDBJ whole genome shotgun (WGS) entry which is preliminary data.</text>
</comment>
<keyword evidence="2" id="KW-1133">Transmembrane helix</keyword>
<dbReference type="Proteomes" id="UP000887226">
    <property type="component" value="Unassembled WGS sequence"/>
</dbReference>
<dbReference type="OrthoDB" id="5397827at2759"/>
<sequence length="246" mass="28198">MSLSTSIPKFLLPQRGAIWRTRLPITAASAFSLTIRHASNKKHTRSSGPIVLEQPTKFNPPSHGSRLRKPGPQYPGPNLLQEDEERMKYKKYPNMMPSEGTFMHWFLTNRSIHLWICLTTLFTLATTVLITDFKHNSPFANMLPAWYDLFFHPIAFTRTVVEVTRLNSAHQTAKTQERRNRKMEDVAKRSAFRKAHGLDKDEGFGGWTAKTEGQSLVPAVGEEGDQQGEVEVRQRRPPVKKWFGIW</sequence>
<evidence type="ECO:0000313" key="3">
    <source>
        <dbReference type="EMBL" id="KAG9248580.1"/>
    </source>
</evidence>
<feature type="transmembrane region" description="Helical" evidence="2">
    <location>
        <begin position="112"/>
        <end position="133"/>
    </location>
</feature>
<feature type="region of interest" description="Disordered" evidence="1">
    <location>
        <begin position="40"/>
        <end position="79"/>
    </location>
</feature>
<name>A0A9P8CJ68_9HELO</name>
<keyword evidence="2" id="KW-0472">Membrane</keyword>
<accession>A0A9P8CJ68</accession>
<proteinExistence type="predicted"/>
<reference evidence="3" key="1">
    <citation type="journal article" date="2021" name="IMA Fungus">
        <title>Genomic characterization of three marine fungi, including Emericellopsis atlantica sp. nov. with signatures of a generalist lifestyle and marine biomass degradation.</title>
        <authorList>
            <person name="Hagestad O.C."/>
            <person name="Hou L."/>
            <person name="Andersen J.H."/>
            <person name="Hansen E.H."/>
            <person name="Altermark B."/>
            <person name="Li C."/>
            <person name="Kuhnert E."/>
            <person name="Cox R.J."/>
            <person name="Crous P.W."/>
            <person name="Spatafora J.W."/>
            <person name="Lail K."/>
            <person name="Amirebrahimi M."/>
            <person name="Lipzen A."/>
            <person name="Pangilinan J."/>
            <person name="Andreopoulos W."/>
            <person name="Hayes R.D."/>
            <person name="Ng V."/>
            <person name="Grigoriev I.V."/>
            <person name="Jackson S.A."/>
            <person name="Sutton T.D.S."/>
            <person name="Dobson A.D.W."/>
            <person name="Rama T."/>
        </authorList>
    </citation>
    <scope>NUCLEOTIDE SEQUENCE</scope>
    <source>
        <strain evidence="3">TRa3180A</strain>
    </source>
</reference>